<gene>
    <name evidence="2" type="ORF">KC01_LOCUS13098</name>
</gene>
<dbReference type="EMBL" id="OZ035837">
    <property type="protein sequence ID" value="CAL1582499.1"/>
    <property type="molecule type" value="Genomic_DNA"/>
</dbReference>
<protein>
    <submittedName>
        <fullName evidence="2">Uncharacterized protein</fullName>
    </submittedName>
</protein>
<dbReference type="AlphaFoldDB" id="A0AAV2K425"/>
<evidence type="ECO:0000313" key="2">
    <source>
        <dbReference type="EMBL" id="CAL1582499.1"/>
    </source>
</evidence>
<evidence type="ECO:0000256" key="1">
    <source>
        <dbReference type="SAM" id="MobiDB-lite"/>
    </source>
</evidence>
<proteinExistence type="predicted"/>
<sequence>MASALTCFGGPEVVEDADHARALLKQMKLLYDCHLLGDVTIEVESEGELQEHGSDTASVETEVLRAIEKGMQGYLSQECPRIPQPAKQERIQNKPGQAASPKST</sequence>
<name>A0AAV2K425_KNICA</name>
<organism evidence="2 3">
    <name type="scientific">Knipowitschia caucasica</name>
    <name type="common">Caucasian dwarf goby</name>
    <name type="synonym">Pomatoschistus caucasicus</name>
    <dbReference type="NCBI Taxonomy" id="637954"/>
    <lineage>
        <taxon>Eukaryota</taxon>
        <taxon>Metazoa</taxon>
        <taxon>Chordata</taxon>
        <taxon>Craniata</taxon>
        <taxon>Vertebrata</taxon>
        <taxon>Euteleostomi</taxon>
        <taxon>Actinopterygii</taxon>
        <taxon>Neopterygii</taxon>
        <taxon>Teleostei</taxon>
        <taxon>Neoteleostei</taxon>
        <taxon>Acanthomorphata</taxon>
        <taxon>Gobiaria</taxon>
        <taxon>Gobiiformes</taxon>
        <taxon>Gobioidei</taxon>
        <taxon>Gobiidae</taxon>
        <taxon>Gobiinae</taxon>
        <taxon>Knipowitschia</taxon>
    </lineage>
</organism>
<dbReference type="Proteomes" id="UP001497482">
    <property type="component" value="Chromosome 15"/>
</dbReference>
<evidence type="ECO:0000313" key="3">
    <source>
        <dbReference type="Proteomes" id="UP001497482"/>
    </source>
</evidence>
<accession>A0AAV2K425</accession>
<reference evidence="2 3" key="1">
    <citation type="submission" date="2024-04" db="EMBL/GenBank/DDBJ databases">
        <authorList>
            <person name="Waldvogel A.-M."/>
            <person name="Schoenle A."/>
        </authorList>
    </citation>
    <scope>NUCLEOTIDE SEQUENCE [LARGE SCALE GENOMIC DNA]</scope>
</reference>
<keyword evidence="3" id="KW-1185">Reference proteome</keyword>
<feature type="region of interest" description="Disordered" evidence="1">
    <location>
        <begin position="80"/>
        <end position="104"/>
    </location>
</feature>